<organism evidence="1 2">
    <name type="scientific">Lishizhenia tianjinensis</name>
    <dbReference type="NCBI Taxonomy" id="477690"/>
    <lineage>
        <taxon>Bacteria</taxon>
        <taxon>Pseudomonadati</taxon>
        <taxon>Bacteroidota</taxon>
        <taxon>Flavobacteriia</taxon>
        <taxon>Flavobacteriales</taxon>
        <taxon>Crocinitomicaceae</taxon>
        <taxon>Lishizhenia</taxon>
    </lineage>
</organism>
<dbReference type="STRING" id="477690.SAMN05216474_2114"/>
<sequence>MRALYFTLLLLFLGGCEQSKLTQLKENLSGTWEVYDNNGNLFFREKWYTQDEKFLGEGQRFKNDELVFTEHIELKKMGKELFYVVEDVNPDPTSFKVLSYSSQEFLAENENNSFPKYIHYIIAPDSIHAIVYGNGDTMRFNMHRVN</sequence>
<reference evidence="1 2" key="1">
    <citation type="submission" date="2016-10" db="EMBL/GenBank/DDBJ databases">
        <authorList>
            <person name="de Groot N.N."/>
        </authorList>
    </citation>
    <scope>NUCLEOTIDE SEQUENCE [LARGE SCALE GENOMIC DNA]</scope>
    <source>
        <strain evidence="1 2">CGMCC 1.7005</strain>
    </source>
</reference>
<gene>
    <name evidence="1" type="ORF">SAMN05216474_2114</name>
</gene>
<dbReference type="EMBL" id="FPAS01000003">
    <property type="protein sequence ID" value="SFT74607.1"/>
    <property type="molecule type" value="Genomic_DNA"/>
</dbReference>
<evidence type="ECO:0008006" key="3">
    <source>
        <dbReference type="Google" id="ProtNLM"/>
    </source>
</evidence>
<dbReference type="PROSITE" id="PS51257">
    <property type="entry name" value="PROKAR_LIPOPROTEIN"/>
    <property type="match status" value="1"/>
</dbReference>
<evidence type="ECO:0000313" key="2">
    <source>
        <dbReference type="Proteomes" id="UP000236454"/>
    </source>
</evidence>
<protein>
    <recommendedName>
        <fullName evidence="3">Lipocalin-like domain-containing protein</fullName>
    </recommendedName>
</protein>
<dbReference type="Proteomes" id="UP000236454">
    <property type="component" value="Unassembled WGS sequence"/>
</dbReference>
<evidence type="ECO:0000313" key="1">
    <source>
        <dbReference type="EMBL" id="SFT74607.1"/>
    </source>
</evidence>
<keyword evidence="2" id="KW-1185">Reference proteome</keyword>
<name>A0A1I7AI36_9FLAO</name>
<accession>A0A1I7AI36</accession>
<proteinExistence type="predicted"/>
<dbReference type="AlphaFoldDB" id="A0A1I7AI36"/>